<protein>
    <recommendedName>
        <fullName evidence="4">DUF3784 domain-containing protein</fullName>
    </recommendedName>
</protein>
<proteinExistence type="predicted"/>
<evidence type="ECO:0008006" key="4">
    <source>
        <dbReference type="Google" id="ProtNLM"/>
    </source>
</evidence>
<name>A0ABX8ZHU3_9SPHN</name>
<keyword evidence="1" id="KW-0812">Transmembrane</keyword>
<accession>A0ABX8ZHU3</accession>
<reference evidence="2 3" key="1">
    <citation type="submission" date="2021-08" db="EMBL/GenBank/DDBJ databases">
        <title>Comparative Genomics Analysis of the Genus Qipengyuania Reveals Extensive Genetic Diversity and Metabolic Versatility, Including the Description of Fifteen Novel Species.</title>
        <authorList>
            <person name="Liu Y."/>
        </authorList>
    </citation>
    <scope>NUCLEOTIDE SEQUENCE [LARGE SCALE GENOMIC DNA]</scope>
    <source>
        <strain evidence="2 3">1XM2-8</strain>
    </source>
</reference>
<evidence type="ECO:0000313" key="2">
    <source>
        <dbReference type="EMBL" id="QZD88586.1"/>
    </source>
</evidence>
<organism evidence="2 3">
    <name type="scientific">Qipengyuania psychrotolerans</name>
    <dbReference type="NCBI Taxonomy" id="2867238"/>
    <lineage>
        <taxon>Bacteria</taxon>
        <taxon>Pseudomonadati</taxon>
        <taxon>Pseudomonadota</taxon>
        <taxon>Alphaproteobacteria</taxon>
        <taxon>Sphingomonadales</taxon>
        <taxon>Erythrobacteraceae</taxon>
        <taxon>Qipengyuania</taxon>
    </lineage>
</organism>
<keyword evidence="3" id="KW-1185">Reference proteome</keyword>
<gene>
    <name evidence="2" type="ORF">K3166_12700</name>
</gene>
<evidence type="ECO:0000313" key="3">
    <source>
        <dbReference type="Proteomes" id="UP000824280"/>
    </source>
</evidence>
<evidence type="ECO:0000256" key="1">
    <source>
        <dbReference type="SAM" id="Phobius"/>
    </source>
</evidence>
<keyword evidence="1" id="KW-0472">Membrane</keyword>
<dbReference type="Proteomes" id="UP000824280">
    <property type="component" value="Chromosome"/>
</dbReference>
<feature type="transmembrane region" description="Helical" evidence="1">
    <location>
        <begin position="66"/>
        <end position="84"/>
    </location>
</feature>
<keyword evidence="1" id="KW-1133">Transmembrane helix</keyword>
<feature type="transmembrane region" description="Helical" evidence="1">
    <location>
        <begin position="42"/>
        <end position="59"/>
    </location>
</feature>
<sequence length="88" mass="9423">MLLLILFVLGVANFAVHKAVLESGHPMLDALPSFYRSGRGRISLGFEFAVLLVAMLLAGNGWPGAVTAYAIYSVLNFGTGWLVLTGRI</sequence>
<dbReference type="EMBL" id="CP081297">
    <property type="protein sequence ID" value="QZD88586.1"/>
    <property type="molecule type" value="Genomic_DNA"/>
</dbReference>